<dbReference type="RefSeq" id="WP_344738814.1">
    <property type="nucleotide sequence ID" value="NZ_BAAAYU010000005.1"/>
</dbReference>
<evidence type="ECO:0000313" key="10">
    <source>
        <dbReference type="Proteomes" id="UP001501697"/>
    </source>
</evidence>
<dbReference type="Pfam" id="PF00528">
    <property type="entry name" value="BPD_transp_1"/>
    <property type="match status" value="1"/>
</dbReference>
<feature type="transmembrane region" description="Helical" evidence="7">
    <location>
        <begin position="164"/>
        <end position="187"/>
    </location>
</feature>
<evidence type="ECO:0000256" key="5">
    <source>
        <dbReference type="ARBA" id="ARBA00022989"/>
    </source>
</evidence>
<dbReference type="CDD" id="cd06261">
    <property type="entry name" value="TM_PBP2"/>
    <property type="match status" value="1"/>
</dbReference>
<keyword evidence="10" id="KW-1185">Reference proteome</keyword>
<dbReference type="PROSITE" id="PS50928">
    <property type="entry name" value="ABC_TM1"/>
    <property type="match status" value="1"/>
</dbReference>
<keyword evidence="2 7" id="KW-0813">Transport</keyword>
<dbReference type="Proteomes" id="UP001501697">
    <property type="component" value="Unassembled WGS sequence"/>
</dbReference>
<sequence>MSNDLSTTPLDVSATQALVAPTSRRHRTPSRHRFLDSATSVTVILIAILFAIPIVGTFLISLRTQEDIAQNGPWALPESFSFDAYTFAFPELIPNFFASFVTTIPAVIVACLVGALAAYAISQFRFPGRKLIFLLLIAGGFIPIHVQLIPVFGIINALGLYDTYLGLILVHGMRNLGISVLILTNFFNAVPRDLRNAALIDGANEMQIFGRIFIPLTRPAFAALSIFLFTWVWNDLLWGLVLTQSDNMKPITAGIIAFQGEYQVDWPLVAAGSLLATLPTIIVFLVFQRHFIKGLTMGSVKG</sequence>
<accession>A0ABP7ATD2</accession>
<comment type="subcellular location">
    <subcellularLocation>
        <location evidence="1 7">Cell membrane</location>
        <topology evidence="1 7">Multi-pass membrane protein</topology>
    </subcellularLocation>
</comment>
<comment type="caution">
    <text evidence="9">The sequence shown here is derived from an EMBL/GenBank/DDBJ whole genome shotgun (WGS) entry which is preliminary data.</text>
</comment>
<keyword evidence="5 7" id="KW-1133">Transmembrane helix</keyword>
<dbReference type="EMBL" id="BAAAYU010000005">
    <property type="protein sequence ID" value="GAA3639438.1"/>
    <property type="molecule type" value="Genomic_DNA"/>
</dbReference>
<evidence type="ECO:0000313" key="9">
    <source>
        <dbReference type="EMBL" id="GAA3639438.1"/>
    </source>
</evidence>
<gene>
    <name evidence="9" type="ORF">GCM10022200_23660</name>
</gene>
<keyword evidence="6 7" id="KW-0472">Membrane</keyword>
<dbReference type="Gene3D" id="1.10.3720.10">
    <property type="entry name" value="MetI-like"/>
    <property type="match status" value="1"/>
</dbReference>
<dbReference type="PANTHER" id="PTHR43744">
    <property type="entry name" value="ABC TRANSPORTER PERMEASE PROTEIN MG189-RELATED-RELATED"/>
    <property type="match status" value="1"/>
</dbReference>
<feature type="domain" description="ABC transmembrane type-1" evidence="8">
    <location>
        <begin position="96"/>
        <end position="287"/>
    </location>
</feature>
<feature type="transmembrane region" description="Helical" evidence="7">
    <location>
        <begin position="268"/>
        <end position="287"/>
    </location>
</feature>
<feature type="transmembrane region" description="Helical" evidence="7">
    <location>
        <begin position="208"/>
        <end position="233"/>
    </location>
</feature>
<feature type="transmembrane region" description="Helical" evidence="7">
    <location>
        <begin position="131"/>
        <end position="158"/>
    </location>
</feature>
<evidence type="ECO:0000256" key="4">
    <source>
        <dbReference type="ARBA" id="ARBA00022692"/>
    </source>
</evidence>
<keyword evidence="3" id="KW-1003">Cell membrane</keyword>
<evidence type="ECO:0000259" key="8">
    <source>
        <dbReference type="PROSITE" id="PS50928"/>
    </source>
</evidence>
<dbReference type="InterPro" id="IPR035906">
    <property type="entry name" value="MetI-like_sf"/>
</dbReference>
<name>A0ABP7ATD2_9MICO</name>
<proteinExistence type="inferred from homology"/>
<protein>
    <submittedName>
        <fullName evidence="9">Carbohydrate ABC transporter permease</fullName>
    </submittedName>
</protein>
<evidence type="ECO:0000256" key="7">
    <source>
        <dbReference type="RuleBase" id="RU363032"/>
    </source>
</evidence>
<dbReference type="InterPro" id="IPR000515">
    <property type="entry name" value="MetI-like"/>
</dbReference>
<feature type="transmembrane region" description="Helical" evidence="7">
    <location>
        <begin position="34"/>
        <end position="60"/>
    </location>
</feature>
<feature type="transmembrane region" description="Helical" evidence="7">
    <location>
        <begin position="96"/>
        <end position="119"/>
    </location>
</feature>
<comment type="similarity">
    <text evidence="7">Belongs to the binding-protein-dependent transport system permease family.</text>
</comment>
<evidence type="ECO:0000256" key="6">
    <source>
        <dbReference type="ARBA" id="ARBA00023136"/>
    </source>
</evidence>
<dbReference type="SUPFAM" id="SSF161098">
    <property type="entry name" value="MetI-like"/>
    <property type="match status" value="1"/>
</dbReference>
<dbReference type="PANTHER" id="PTHR43744:SF8">
    <property type="entry name" value="SN-GLYCEROL-3-PHOSPHATE TRANSPORT SYSTEM PERMEASE PROTEIN UGPE"/>
    <property type="match status" value="1"/>
</dbReference>
<evidence type="ECO:0000256" key="3">
    <source>
        <dbReference type="ARBA" id="ARBA00022475"/>
    </source>
</evidence>
<reference evidence="10" key="1">
    <citation type="journal article" date="2019" name="Int. J. Syst. Evol. Microbiol.">
        <title>The Global Catalogue of Microorganisms (GCM) 10K type strain sequencing project: providing services to taxonomists for standard genome sequencing and annotation.</title>
        <authorList>
            <consortium name="The Broad Institute Genomics Platform"/>
            <consortium name="The Broad Institute Genome Sequencing Center for Infectious Disease"/>
            <person name="Wu L."/>
            <person name="Ma J."/>
        </authorList>
    </citation>
    <scope>NUCLEOTIDE SEQUENCE [LARGE SCALE GENOMIC DNA]</scope>
    <source>
        <strain evidence="10">JCM 16544</strain>
    </source>
</reference>
<evidence type="ECO:0000256" key="1">
    <source>
        <dbReference type="ARBA" id="ARBA00004651"/>
    </source>
</evidence>
<keyword evidence="4 7" id="KW-0812">Transmembrane</keyword>
<evidence type="ECO:0000256" key="2">
    <source>
        <dbReference type="ARBA" id="ARBA00022448"/>
    </source>
</evidence>
<organism evidence="9 10">
    <name type="scientific">Microbacterium awajiense</name>
    <dbReference type="NCBI Taxonomy" id="415214"/>
    <lineage>
        <taxon>Bacteria</taxon>
        <taxon>Bacillati</taxon>
        <taxon>Actinomycetota</taxon>
        <taxon>Actinomycetes</taxon>
        <taxon>Micrococcales</taxon>
        <taxon>Microbacteriaceae</taxon>
        <taxon>Microbacterium</taxon>
    </lineage>
</organism>